<protein>
    <submittedName>
        <fullName evidence="2">Uncharacterized protein</fullName>
    </submittedName>
</protein>
<keyword evidence="1" id="KW-1133">Transmembrane helix</keyword>
<proteinExistence type="predicted"/>
<dbReference type="OrthoDB" id="7375742at2"/>
<organism evidence="2 3">
    <name type="scientific">Phragmitibacter flavus</name>
    <dbReference type="NCBI Taxonomy" id="2576071"/>
    <lineage>
        <taxon>Bacteria</taxon>
        <taxon>Pseudomonadati</taxon>
        <taxon>Verrucomicrobiota</taxon>
        <taxon>Verrucomicrobiia</taxon>
        <taxon>Verrucomicrobiales</taxon>
        <taxon>Verrucomicrobiaceae</taxon>
        <taxon>Phragmitibacter</taxon>
    </lineage>
</organism>
<dbReference type="AlphaFoldDB" id="A0A5R8KAT5"/>
<gene>
    <name evidence="2" type="ORF">FEM03_21655</name>
</gene>
<feature type="transmembrane region" description="Helical" evidence="1">
    <location>
        <begin position="234"/>
        <end position="255"/>
    </location>
</feature>
<reference evidence="2 3" key="1">
    <citation type="submission" date="2019-05" db="EMBL/GenBank/DDBJ databases">
        <title>Verrucobacter flavum gen. nov., sp. nov. a new member of the family Verrucomicrobiaceae.</title>
        <authorList>
            <person name="Szuroczki S."/>
            <person name="Abbaszade G."/>
            <person name="Szabo A."/>
            <person name="Felfoldi T."/>
            <person name="Schumann P."/>
            <person name="Boka K."/>
            <person name="Keki Z."/>
            <person name="Toumi M."/>
            <person name="Toth E."/>
        </authorList>
    </citation>
    <scope>NUCLEOTIDE SEQUENCE [LARGE SCALE GENOMIC DNA]</scope>
    <source>
        <strain evidence="2 3">MG-N-17</strain>
    </source>
</reference>
<keyword evidence="1" id="KW-0812">Transmembrane</keyword>
<comment type="caution">
    <text evidence="2">The sequence shown here is derived from an EMBL/GenBank/DDBJ whole genome shotgun (WGS) entry which is preliminary data.</text>
</comment>
<accession>A0A5R8KAT5</accession>
<dbReference type="Proteomes" id="UP000306196">
    <property type="component" value="Unassembled WGS sequence"/>
</dbReference>
<feature type="transmembrane region" description="Helical" evidence="1">
    <location>
        <begin position="67"/>
        <end position="85"/>
    </location>
</feature>
<sequence length="268" mass="29631">MRLVPKPGLHRWHHQLLLGLLVILVTQSVGAMSIGFLGGFGYLITGVVGGVCMLWSTGALERHGAPMFLLGLGCLGAAFVTGQGMRHQRSALFGEHLHHVSIHQVQHHPDAEFAELTDVIIHTQYASMHSFTTRTRQGGTIHHNSIIAPLAESRWTRDQPVPAWVVHGDLIAPSSWQQPLNHGTIIRPTRENPRPSEGAILKAESRHQLQSAPRAPVIVWGKRPSQLARQQFTYATWVVGLFGFAWLWCALADLVKSLLPAKQKRTAQ</sequence>
<keyword evidence="3" id="KW-1185">Reference proteome</keyword>
<evidence type="ECO:0000313" key="3">
    <source>
        <dbReference type="Proteomes" id="UP000306196"/>
    </source>
</evidence>
<dbReference type="RefSeq" id="WP_138088403.1">
    <property type="nucleotide sequence ID" value="NZ_VAUV01000021.1"/>
</dbReference>
<feature type="transmembrane region" description="Helical" evidence="1">
    <location>
        <begin position="41"/>
        <end position="60"/>
    </location>
</feature>
<keyword evidence="1" id="KW-0472">Membrane</keyword>
<name>A0A5R8KAT5_9BACT</name>
<dbReference type="EMBL" id="VAUV01000021">
    <property type="protein sequence ID" value="TLD68649.1"/>
    <property type="molecule type" value="Genomic_DNA"/>
</dbReference>
<evidence type="ECO:0000256" key="1">
    <source>
        <dbReference type="SAM" id="Phobius"/>
    </source>
</evidence>
<evidence type="ECO:0000313" key="2">
    <source>
        <dbReference type="EMBL" id="TLD68649.1"/>
    </source>
</evidence>